<evidence type="ECO:0000313" key="2">
    <source>
        <dbReference type="Proteomes" id="UP000824782"/>
    </source>
</evidence>
<proteinExistence type="predicted"/>
<sequence length="81" mass="8808">MCLLASEILCLVRLSSPRVRSLILIIPSSFIWKDSPVLTTCPLCLLHLLDVSGSSLAFAPLLMSPTCGPCFVSTYPHCSDR</sequence>
<protein>
    <recommendedName>
        <fullName evidence="3">Secreted protein</fullName>
    </recommendedName>
</protein>
<comment type="caution">
    <text evidence="1">The sequence shown here is derived from an EMBL/GenBank/DDBJ whole genome shotgun (WGS) entry which is preliminary data.</text>
</comment>
<evidence type="ECO:0000313" key="1">
    <source>
        <dbReference type="EMBL" id="KAG8544888.1"/>
    </source>
</evidence>
<accession>A0AAV6ZG86</accession>
<dbReference type="EMBL" id="WNYA01001905">
    <property type="protein sequence ID" value="KAG8544888.1"/>
    <property type="molecule type" value="Genomic_DNA"/>
</dbReference>
<organism evidence="1 2">
    <name type="scientific">Engystomops pustulosus</name>
    <name type="common">Tungara frog</name>
    <name type="synonym">Physalaemus pustulosus</name>
    <dbReference type="NCBI Taxonomy" id="76066"/>
    <lineage>
        <taxon>Eukaryota</taxon>
        <taxon>Metazoa</taxon>
        <taxon>Chordata</taxon>
        <taxon>Craniata</taxon>
        <taxon>Vertebrata</taxon>
        <taxon>Euteleostomi</taxon>
        <taxon>Amphibia</taxon>
        <taxon>Batrachia</taxon>
        <taxon>Anura</taxon>
        <taxon>Neobatrachia</taxon>
        <taxon>Hyloidea</taxon>
        <taxon>Leptodactylidae</taxon>
        <taxon>Leiuperinae</taxon>
        <taxon>Engystomops</taxon>
    </lineage>
</organism>
<name>A0AAV6ZG86_ENGPU</name>
<keyword evidence="2" id="KW-1185">Reference proteome</keyword>
<gene>
    <name evidence="1" type="ORF">GDO81_021652</name>
</gene>
<dbReference type="Proteomes" id="UP000824782">
    <property type="component" value="Unassembled WGS sequence"/>
</dbReference>
<reference evidence="1" key="1">
    <citation type="thesis" date="2020" institute="ProQuest LLC" country="789 East Eisenhower Parkway, Ann Arbor, MI, USA">
        <title>Comparative Genomics and Chromosome Evolution.</title>
        <authorList>
            <person name="Mudd A.B."/>
        </authorList>
    </citation>
    <scope>NUCLEOTIDE SEQUENCE</scope>
    <source>
        <strain evidence="1">237g6f4</strain>
        <tissue evidence="1">Blood</tissue>
    </source>
</reference>
<evidence type="ECO:0008006" key="3">
    <source>
        <dbReference type="Google" id="ProtNLM"/>
    </source>
</evidence>
<dbReference type="AlphaFoldDB" id="A0AAV6ZG86"/>